<feature type="transmembrane region" description="Helical" evidence="7">
    <location>
        <begin position="85"/>
        <end position="104"/>
    </location>
</feature>
<feature type="transmembrane region" description="Helical" evidence="7">
    <location>
        <begin position="17"/>
        <end position="41"/>
    </location>
</feature>
<dbReference type="PANTHER" id="PTHR42718:SF47">
    <property type="entry name" value="METHYL VIOLOGEN RESISTANCE PROTEIN SMVA"/>
    <property type="match status" value="1"/>
</dbReference>
<dbReference type="PANTHER" id="PTHR42718">
    <property type="entry name" value="MAJOR FACILITATOR SUPERFAMILY MULTIDRUG TRANSPORTER MFSC"/>
    <property type="match status" value="1"/>
</dbReference>
<comment type="caution">
    <text evidence="9">The sequence shown here is derived from an EMBL/GenBank/DDBJ whole genome shotgun (WGS) entry which is preliminary data.</text>
</comment>
<dbReference type="EMBL" id="JBHSWH010000001">
    <property type="protein sequence ID" value="MFC6707875.1"/>
    <property type="molecule type" value="Genomic_DNA"/>
</dbReference>
<dbReference type="PROSITE" id="PS50850">
    <property type="entry name" value="MFS"/>
    <property type="match status" value="1"/>
</dbReference>
<dbReference type="SUPFAM" id="SSF103473">
    <property type="entry name" value="MFS general substrate transporter"/>
    <property type="match status" value="1"/>
</dbReference>
<name>A0ABW2AM58_9MICO</name>
<dbReference type="RefSeq" id="WP_382404536.1">
    <property type="nucleotide sequence ID" value="NZ_JBHSWH010000001.1"/>
</dbReference>
<keyword evidence="5 7" id="KW-1133">Transmembrane helix</keyword>
<proteinExistence type="predicted"/>
<dbReference type="Proteomes" id="UP001596298">
    <property type="component" value="Unassembled WGS sequence"/>
</dbReference>
<feature type="domain" description="Major facilitator superfamily (MFS) profile" evidence="8">
    <location>
        <begin position="19"/>
        <end position="242"/>
    </location>
</feature>
<comment type="subcellular location">
    <subcellularLocation>
        <location evidence="1">Cell membrane</location>
        <topology evidence="1">Multi-pass membrane protein</topology>
    </subcellularLocation>
</comment>
<keyword evidence="3" id="KW-1003">Cell membrane</keyword>
<gene>
    <name evidence="9" type="ORF">ACFQDH_22220</name>
</gene>
<keyword evidence="4 7" id="KW-0812">Transmembrane</keyword>
<keyword evidence="6 7" id="KW-0472">Membrane</keyword>
<dbReference type="InterPro" id="IPR036259">
    <property type="entry name" value="MFS_trans_sf"/>
</dbReference>
<keyword evidence="2" id="KW-0813">Transport</keyword>
<keyword evidence="10" id="KW-1185">Reference proteome</keyword>
<evidence type="ECO:0000256" key="2">
    <source>
        <dbReference type="ARBA" id="ARBA00022448"/>
    </source>
</evidence>
<feature type="transmembrane region" description="Helical" evidence="7">
    <location>
        <begin position="110"/>
        <end position="131"/>
    </location>
</feature>
<evidence type="ECO:0000256" key="5">
    <source>
        <dbReference type="ARBA" id="ARBA00022989"/>
    </source>
</evidence>
<evidence type="ECO:0000256" key="6">
    <source>
        <dbReference type="ARBA" id="ARBA00023136"/>
    </source>
</evidence>
<evidence type="ECO:0000313" key="9">
    <source>
        <dbReference type="EMBL" id="MFC6707875.1"/>
    </source>
</evidence>
<evidence type="ECO:0000256" key="7">
    <source>
        <dbReference type="SAM" id="Phobius"/>
    </source>
</evidence>
<evidence type="ECO:0000256" key="3">
    <source>
        <dbReference type="ARBA" id="ARBA00022475"/>
    </source>
</evidence>
<feature type="transmembrane region" description="Helical" evidence="7">
    <location>
        <begin position="169"/>
        <end position="194"/>
    </location>
</feature>
<dbReference type="InterPro" id="IPR020846">
    <property type="entry name" value="MFS_dom"/>
</dbReference>
<evidence type="ECO:0000256" key="4">
    <source>
        <dbReference type="ARBA" id="ARBA00022692"/>
    </source>
</evidence>
<evidence type="ECO:0000259" key="8">
    <source>
        <dbReference type="PROSITE" id="PS50850"/>
    </source>
</evidence>
<feature type="transmembrane region" description="Helical" evidence="7">
    <location>
        <begin position="61"/>
        <end position="78"/>
    </location>
</feature>
<dbReference type="CDD" id="cd17321">
    <property type="entry name" value="MFS_MMR_MDR_like"/>
    <property type="match status" value="1"/>
</dbReference>
<dbReference type="Gene3D" id="1.20.1720.10">
    <property type="entry name" value="Multidrug resistance protein D"/>
    <property type="match status" value="1"/>
</dbReference>
<organism evidence="9 10">
    <name type="scientific">Flexivirga alba</name>
    <dbReference type="NCBI Taxonomy" id="702742"/>
    <lineage>
        <taxon>Bacteria</taxon>
        <taxon>Bacillati</taxon>
        <taxon>Actinomycetota</taxon>
        <taxon>Actinomycetes</taxon>
        <taxon>Micrococcales</taxon>
        <taxon>Dermacoccaceae</taxon>
        <taxon>Flexivirga</taxon>
    </lineage>
</organism>
<dbReference type="InterPro" id="IPR011701">
    <property type="entry name" value="MFS"/>
</dbReference>
<dbReference type="Pfam" id="PF07690">
    <property type="entry name" value="MFS_1"/>
    <property type="match status" value="1"/>
</dbReference>
<sequence length="242" mass="25280">MQTTLPAATRQPGRKEWLAFAVLALPLLLVSMDVSVLYFAAPGISRDLHASPTQQLWIFDIYGFVLAGVLITMGAVADRVGPRRLLLIGAVCFSATSLLAAFAGSANQLIAARGILGIAGATLMPSTLSMLRSLFPDERQRGQAIGAWTGIMTGGVGLGPVLSGLLLQHFWWGSVFLINLPAMALLLVLGPVLLPRGDQRPAKLDVPSAVLSSPVCCRRSSASSCGQQTVSMCAGPPASSSV</sequence>
<feature type="transmembrane region" description="Helical" evidence="7">
    <location>
        <begin position="143"/>
        <end position="163"/>
    </location>
</feature>
<evidence type="ECO:0000256" key="1">
    <source>
        <dbReference type="ARBA" id="ARBA00004651"/>
    </source>
</evidence>
<reference evidence="10" key="1">
    <citation type="journal article" date="2019" name="Int. J. Syst. Evol. Microbiol.">
        <title>The Global Catalogue of Microorganisms (GCM) 10K type strain sequencing project: providing services to taxonomists for standard genome sequencing and annotation.</title>
        <authorList>
            <consortium name="The Broad Institute Genomics Platform"/>
            <consortium name="The Broad Institute Genome Sequencing Center for Infectious Disease"/>
            <person name="Wu L."/>
            <person name="Ma J."/>
        </authorList>
    </citation>
    <scope>NUCLEOTIDE SEQUENCE [LARGE SCALE GENOMIC DNA]</scope>
    <source>
        <strain evidence="10">CCUG 58127</strain>
    </source>
</reference>
<evidence type="ECO:0000313" key="10">
    <source>
        <dbReference type="Proteomes" id="UP001596298"/>
    </source>
</evidence>
<protein>
    <submittedName>
        <fullName evidence="9">MFS transporter</fullName>
    </submittedName>
</protein>
<accession>A0ABW2AM58</accession>